<dbReference type="Pfam" id="PF01565">
    <property type="entry name" value="FAD_binding_4"/>
    <property type="match status" value="1"/>
</dbReference>
<evidence type="ECO:0000313" key="7">
    <source>
        <dbReference type="Proteomes" id="UP000306416"/>
    </source>
</evidence>
<dbReference type="Pfam" id="PF02913">
    <property type="entry name" value="FAD-oxidase_C"/>
    <property type="match status" value="1"/>
</dbReference>
<keyword evidence="4" id="KW-0560">Oxidoreductase</keyword>
<sequence length="968" mass="107996">MSKREANESELQSMNAKALEAALREAVDGEVRFDNTSRALYATDASNYRQIPIGVVLPKTTDTVVRTLEVCRRHGAPVVSRGGGTALCGQTCNAAVVIDHSKYLRGILAIDPEKRTARVQPGVVLDQLREETEKFHLTYGPDPATHTHNTFGGMIGNNSCGIHSVMAGRTADNVIEMEVITYDGVRMKVGATPEEELTRIIAAGGRRGEIYAGLRSLRDDYAELIRRRYPKIPRRVSGFNLDDLLPENGCNVARALVGTEGTCITVLEATVRLVHSPPARTLLVLGYPDVFSAADHVTELMAFEPVGLEGLDELLIHFMKKKKLHPEDVQLLPEGKGWLLVEFGGDTKKDADAKARRAMDKLGRQANPPSMKLFTDAKEEKMVWEVRESGLGATANVPGVPLGWPGWEDAAIPPEKLGPYLREFRALLDRHGLIASLYGHFGQGCIHCRISFDLFTHEGVANFMAFLDEATDMVARYGGSFSAEHGDGQSKAMYLEKMYGPELVEAFRRFKELWDPEWKMNPGKVVEPYRPDQNLRLGTDYNPWQPETRFRYPHDDGSLPRAVLRCVGVGKCRRDRDAFMCPSFLATLEEKHTTRGRARVLFEMFRGDFLSDRWQSAEVLDALKYCLSCKGCKTDCPVNVDMATYKAEFLYHHYRHRLRPLAAYSMGLIGIWGVIGGRFPALANFAGQTPGLRAITKAVAGIAQERSMPRFADESFTSWYKKTEHPAGEGRPVLLYPDLFNDCFFPETLKAALELLRRYGLRVIVPEKRPPAVRPPIDYGMLDYARKKILQAVDELHPYVRDGIPVLILEPSTAAVFRDELPELFPEHEDGKRVSALTFTVAEFMKNEGLVPPKLQGRILYHAHCHQKALLNPEAARELIGKMGLLLTEPQKGCCGMAGSFGFEKEKYQISMRIGELGLLPAVRDALPTDYIVADGFSCRTQILQSTSRKPMHLVELMLLALKLGNPA</sequence>
<dbReference type="GO" id="GO:0008720">
    <property type="term" value="F:D-lactate dehydrogenase (NAD+) activity"/>
    <property type="evidence" value="ECO:0007669"/>
    <property type="project" value="TreeGrafter"/>
</dbReference>
<keyword evidence="7" id="KW-1185">Reference proteome</keyword>
<evidence type="ECO:0000256" key="4">
    <source>
        <dbReference type="ARBA" id="ARBA00023002"/>
    </source>
</evidence>
<dbReference type="InterPro" id="IPR004113">
    <property type="entry name" value="FAD-bd_oxidored_4_C"/>
</dbReference>
<proteinExistence type="predicted"/>
<dbReference type="InterPro" id="IPR016164">
    <property type="entry name" value="FAD-linked_Oxase-like_C"/>
</dbReference>
<dbReference type="GO" id="GO:1903457">
    <property type="term" value="P:lactate catabolic process"/>
    <property type="evidence" value="ECO:0007669"/>
    <property type="project" value="TreeGrafter"/>
</dbReference>
<dbReference type="GO" id="GO:0071949">
    <property type="term" value="F:FAD binding"/>
    <property type="evidence" value="ECO:0007669"/>
    <property type="project" value="InterPro"/>
</dbReference>
<dbReference type="Gene3D" id="3.30.465.10">
    <property type="match status" value="1"/>
</dbReference>
<keyword evidence="2" id="KW-0285">Flavoprotein</keyword>
<comment type="caution">
    <text evidence="6">The sequence shown here is derived from an EMBL/GenBank/DDBJ whole genome shotgun (WGS) entry which is preliminary data.</text>
</comment>
<feature type="domain" description="FAD-binding PCMH-type" evidence="5">
    <location>
        <begin position="48"/>
        <end position="276"/>
    </location>
</feature>
<dbReference type="InterPro" id="IPR016171">
    <property type="entry name" value="Vanillyl_alc_oxidase_C-sub2"/>
</dbReference>
<name>A0A4S1CDH7_9BACT</name>
<dbReference type="PROSITE" id="PS51387">
    <property type="entry name" value="FAD_PCMH"/>
    <property type="match status" value="1"/>
</dbReference>
<organism evidence="6 7">
    <name type="scientific">Geomonas terrae</name>
    <dbReference type="NCBI Taxonomy" id="2562681"/>
    <lineage>
        <taxon>Bacteria</taxon>
        <taxon>Pseudomonadati</taxon>
        <taxon>Thermodesulfobacteriota</taxon>
        <taxon>Desulfuromonadia</taxon>
        <taxon>Geobacterales</taxon>
        <taxon>Geobacteraceae</taxon>
        <taxon>Geomonas</taxon>
    </lineage>
</organism>
<dbReference type="Pfam" id="PF13183">
    <property type="entry name" value="Fer4_8"/>
    <property type="match status" value="1"/>
</dbReference>
<reference evidence="6 7" key="1">
    <citation type="submission" date="2019-04" db="EMBL/GenBank/DDBJ databases">
        <title>Geobacter oryzae sp. nov., ferric-reducing bacteria isolated from paddy soil.</title>
        <authorList>
            <person name="Xu Z."/>
            <person name="Masuda Y."/>
            <person name="Itoh H."/>
            <person name="Senoo K."/>
        </authorList>
    </citation>
    <scope>NUCLEOTIDE SEQUENCE [LARGE SCALE GENOMIC DNA]</scope>
    <source>
        <strain evidence="6 7">Red111</strain>
    </source>
</reference>
<dbReference type="Gene3D" id="3.30.70.2740">
    <property type="match status" value="1"/>
</dbReference>
<protein>
    <submittedName>
        <fullName evidence="6">FAD-binding oxidoreductase</fullName>
    </submittedName>
</protein>
<dbReference type="AlphaFoldDB" id="A0A4S1CDH7"/>
<evidence type="ECO:0000256" key="3">
    <source>
        <dbReference type="ARBA" id="ARBA00022827"/>
    </source>
</evidence>
<dbReference type="Gene3D" id="1.10.45.10">
    <property type="entry name" value="Vanillyl-alcohol Oxidase, Chain A, domain 4"/>
    <property type="match status" value="1"/>
</dbReference>
<dbReference type="InterPro" id="IPR006094">
    <property type="entry name" value="Oxid_FAD_bind_N"/>
</dbReference>
<dbReference type="InterPro" id="IPR016169">
    <property type="entry name" value="FAD-bd_PCMH_sub2"/>
</dbReference>
<evidence type="ECO:0000313" key="6">
    <source>
        <dbReference type="EMBL" id="TGU71451.1"/>
    </source>
</evidence>
<dbReference type="InterPro" id="IPR016166">
    <property type="entry name" value="FAD-bd_PCMH"/>
</dbReference>
<dbReference type="SUPFAM" id="SSF46548">
    <property type="entry name" value="alpha-helical ferredoxin"/>
    <property type="match status" value="1"/>
</dbReference>
<dbReference type="PANTHER" id="PTHR11748">
    <property type="entry name" value="D-LACTATE DEHYDROGENASE"/>
    <property type="match status" value="1"/>
</dbReference>
<comment type="cofactor">
    <cofactor evidence="1">
        <name>FAD</name>
        <dbReference type="ChEBI" id="CHEBI:57692"/>
    </cofactor>
</comment>
<dbReference type="InterPro" id="IPR017896">
    <property type="entry name" value="4Fe4S_Fe-S-bd"/>
</dbReference>
<dbReference type="SUPFAM" id="SSF55103">
    <property type="entry name" value="FAD-linked oxidases, C-terminal domain"/>
    <property type="match status" value="1"/>
</dbReference>
<accession>A0A4S1CDH7</accession>
<dbReference type="PANTHER" id="PTHR11748:SF119">
    <property type="entry name" value="D-2-HYDROXYGLUTARATE DEHYDROGENASE"/>
    <property type="match status" value="1"/>
</dbReference>
<dbReference type="InterPro" id="IPR036318">
    <property type="entry name" value="FAD-bd_PCMH-like_sf"/>
</dbReference>
<evidence type="ECO:0000259" key="5">
    <source>
        <dbReference type="PROSITE" id="PS51387"/>
    </source>
</evidence>
<evidence type="ECO:0000256" key="1">
    <source>
        <dbReference type="ARBA" id="ARBA00001974"/>
    </source>
</evidence>
<dbReference type="EMBL" id="SRSC01000003">
    <property type="protein sequence ID" value="TGU71451.1"/>
    <property type="molecule type" value="Genomic_DNA"/>
</dbReference>
<keyword evidence="3" id="KW-0274">FAD</keyword>
<gene>
    <name evidence="6" type="ORF">E4633_14110</name>
</gene>
<evidence type="ECO:0000256" key="2">
    <source>
        <dbReference type="ARBA" id="ARBA00022630"/>
    </source>
</evidence>
<dbReference type="Gene3D" id="3.30.43.10">
    <property type="entry name" value="Uridine Diphospho-n-acetylenolpyruvylglucosamine Reductase, domain 2"/>
    <property type="match status" value="1"/>
</dbReference>
<dbReference type="GO" id="GO:0004458">
    <property type="term" value="F:D-lactate dehydrogenase (cytochrome) activity"/>
    <property type="evidence" value="ECO:0007669"/>
    <property type="project" value="TreeGrafter"/>
</dbReference>
<dbReference type="Proteomes" id="UP000306416">
    <property type="component" value="Unassembled WGS sequence"/>
</dbReference>
<dbReference type="InterPro" id="IPR016167">
    <property type="entry name" value="FAD-bd_PCMH_sub1"/>
</dbReference>
<dbReference type="SUPFAM" id="SSF56176">
    <property type="entry name" value="FAD-binding/transporter-associated domain-like"/>
    <property type="match status" value="1"/>
</dbReference>
<dbReference type="RefSeq" id="WP_135871060.1">
    <property type="nucleotide sequence ID" value="NZ_SRSC01000003.1"/>
</dbReference>